<dbReference type="Proteomes" id="UP000247973">
    <property type="component" value="Unassembled WGS sequence"/>
</dbReference>
<sequence length="32" mass="3772">MINGKRDSLKPFIKKVLNKNKRIDSKLKENSK</sequence>
<dbReference type="AlphaFoldDB" id="A0A2V3PLB4"/>
<proteinExistence type="predicted"/>
<organism evidence="1 2">
    <name type="scientific">Dysgonomonas alginatilytica</name>
    <dbReference type="NCBI Taxonomy" id="1605892"/>
    <lineage>
        <taxon>Bacteria</taxon>
        <taxon>Pseudomonadati</taxon>
        <taxon>Bacteroidota</taxon>
        <taxon>Bacteroidia</taxon>
        <taxon>Bacteroidales</taxon>
        <taxon>Dysgonomonadaceae</taxon>
        <taxon>Dysgonomonas</taxon>
    </lineage>
</organism>
<protein>
    <submittedName>
        <fullName evidence="1">Uncharacterized protein</fullName>
    </submittedName>
</protein>
<accession>A0A2V3PLB4</accession>
<name>A0A2V3PLB4_9BACT</name>
<evidence type="ECO:0000313" key="1">
    <source>
        <dbReference type="EMBL" id="PXV61979.1"/>
    </source>
</evidence>
<evidence type="ECO:0000313" key="2">
    <source>
        <dbReference type="Proteomes" id="UP000247973"/>
    </source>
</evidence>
<dbReference type="EMBL" id="QICL01000023">
    <property type="protein sequence ID" value="PXV61979.1"/>
    <property type="molecule type" value="Genomic_DNA"/>
</dbReference>
<keyword evidence="2" id="KW-1185">Reference proteome</keyword>
<comment type="caution">
    <text evidence="1">The sequence shown here is derived from an EMBL/GenBank/DDBJ whole genome shotgun (WGS) entry which is preliminary data.</text>
</comment>
<gene>
    <name evidence="1" type="ORF">CLV62_12322</name>
</gene>
<reference evidence="1 2" key="1">
    <citation type="submission" date="2018-03" db="EMBL/GenBank/DDBJ databases">
        <title>Genomic Encyclopedia of Archaeal and Bacterial Type Strains, Phase II (KMG-II): from individual species to whole genera.</title>
        <authorList>
            <person name="Goeker M."/>
        </authorList>
    </citation>
    <scope>NUCLEOTIDE SEQUENCE [LARGE SCALE GENOMIC DNA]</scope>
    <source>
        <strain evidence="1 2">DSM 100214</strain>
    </source>
</reference>